<evidence type="ECO:0000256" key="1">
    <source>
        <dbReference type="ARBA" id="ARBA00023002"/>
    </source>
</evidence>
<dbReference type="InterPro" id="IPR036250">
    <property type="entry name" value="AcylCo_DH-like_C"/>
</dbReference>
<dbReference type="Pfam" id="PF02771">
    <property type="entry name" value="Acyl-CoA_dh_N"/>
    <property type="match status" value="1"/>
</dbReference>
<dbReference type="PANTHER" id="PTHR43884">
    <property type="entry name" value="ACYL-COA DEHYDROGENASE"/>
    <property type="match status" value="1"/>
</dbReference>
<keyword evidence="1" id="KW-0560">Oxidoreductase</keyword>
<comment type="caution">
    <text evidence="4">The sequence shown here is derived from an EMBL/GenBank/DDBJ whole genome shotgun (WGS) entry which is preliminary data.</text>
</comment>
<sequence>MSTDTSARVAAVLPVLHAHAGEIDEHATFPTAGLDALARQGLLGLLVPAEHGGLGGDLTDLVAVAADLAAGCMSTALVWAMHCQQTDSLVRFATPWLAGHVLPRIAAGEVYLASVTTEPGKGGHLLTGVAPLERTGDLLRLDRDAPVVTGGLHATGFLITMRASDEATANQLSLVYADRDQLDLTRATDWDTLGMRGTESVGLRISGAVPAHQVVGEPGGFRTVAVESMGPVGHLAWAACWLGTARGAFADLVSWLRSDRRSRSIDLSSDLVAERLARIRMDLELVSGYLHRVTGEITALRAAGESLSGTDTQIHLNTLKVTSAELTFRAVDRMVGLAGLTAGYRRDSPLALERRFRDLRSASLNYADDRLLTSTGALTVLDRAVRLA</sequence>
<dbReference type="InterPro" id="IPR046373">
    <property type="entry name" value="Acyl-CoA_Oxase/DH_mid-dom_sf"/>
</dbReference>
<dbReference type="AlphaFoldDB" id="A0A7Z0WSB6"/>
<evidence type="ECO:0000313" key="4">
    <source>
        <dbReference type="EMBL" id="OLF13993.1"/>
    </source>
</evidence>
<dbReference type="GO" id="GO:0003995">
    <property type="term" value="F:acyl-CoA dehydrogenase activity"/>
    <property type="evidence" value="ECO:0007669"/>
    <property type="project" value="TreeGrafter"/>
</dbReference>
<accession>A0A7Z0WSB6</accession>
<evidence type="ECO:0000259" key="2">
    <source>
        <dbReference type="Pfam" id="PF02771"/>
    </source>
</evidence>
<dbReference type="InterPro" id="IPR013107">
    <property type="entry name" value="Acyl-CoA_DH_C"/>
</dbReference>
<dbReference type="InterPro" id="IPR013786">
    <property type="entry name" value="AcylCoA_DH/ox_N"/>
</dbReference>
<name>A0A7Z0WSB6_9PSEU</name>
<dbReference type="OrthoDB" id="2986495at2"/>
<evidence type="ECO:0000313" key="5">
    <source>
        <dbReference type="Proteomes" id="UP000185696"/>
    </source>
</evidence>
<dbReference type="Gene3D" id="1.10.540.10">
    <property type="entry name" value="Acyl-CoA dehydrogenase/oxidase, N-terminal domain"/>
    <property type="match status" value="1"/>
</dbReference>
<dbReference type="Gene3D" id="2.40.110.10">
    <property type="entry name" value="Butyryl-CoA Dehydrogenase, subunit A, domain 2"/>
    <property type="match status" value="1"/>
</dbReference>
<organism evidence="4 5">
    <name type="scientific">Actinophytocola xinjiangensis</name>
    <dbReference type="NCBI Taxonomy" id="485602"/>
    <lineage>
        <taxon>Bacteria</taxon>
        <taxon>Bacillati</taxon>
        <taxon>Actinomycetota</taxon>
        <taxon>Actinomycetes</taxon>
        <taxon>Pseudonocardiales</taxon>
        <taxon>Pseudonocardiaceae</taxon>
    </lineage>
</organism>
<feature type="domain" description="Acyl-CoA dehydrogenase/oxidase N-terminal" evidence="2">
    <location>
        <begin position="17"/>
        <end position="109"/>
    </location>
</feature>
<dbReference type="InterPro" id="IPR037069">
    <property type="entry name" value="AcylCoA_DH/ox_N_sf"/>
</dbReference>
<dbReference type="PIRSF" id="PIRSF016578">
    <property type="entry name" value="HsaA"/>
    <property type="match status" value="1"/>
</dbReference>
<proteinExistence type="predicted"/>
<dbReference type="PANTHER" id="PTHR43884:SF12">
    <property type="entry name" value="ISOVALERYL-COA DEHYDROGENASE, MITOCHONDRIAL-RELATED"/>
    <property type="match status" value="1"/>
</dbReference>
<gene>
    <name evidence="4" type="ORF">BLA60_02100</name>
</gene>
<dbReference type="SUPFAM" id="SSF47203">
    <property type="entry name" value="Acyl-CoA dehydrogenase C-terminal domain-like"/>
    <property type="match status" value="1"/>
</dbReference>
<dbReference type="SUPFAM" id="SSF56645">
    <property type="entry name" value="Acyl-CoA dehydrogenase NM domain-like"/>
    <property type="match status" value="1"/>
</dbReference>
<dbReference type="EMBL" id="MSIF01000001">
    <property type="protein sequence ID" value="OLF13993.1"/>
    <property type="molecule type" value="Genomic_DNA"/>
</dbReference>
<dbReference type="Gene3D" id="1.20.140.10">
    <property type="entry name" value="Butyryl-CoA Dehydrogenase, subunit A, domain 3"/>
    <property type="match status" value="1"/>
</dbReference>
<reference evidence="4 5" key="1">
    <citation type="submission" date="2016-12" db="EMBL/GenBank/DDBJ databases">
        <title>The draft genome sequence of Actinophytocola xinjiangensis.</title>
        <authorList>
            <person name="Wang W."/>
            <person name="Yuan L."/>
        </authorList>
    </citation>
    <scope>NUCLEOTIDE SEQUENCE [LARGE SCALE GENOMIC DNA]</scope>
    <source>
        <strain evidence="4 5">CGMCC 4.4663</strain>
    </source>
</reference>
<evidence type="ECO:0000259" key="3">
    <source>
        <dbReference type="Pfam" id="PF08028"/>
    </source>
</evidence>
<dbReference type="RefSeq" id="WP_075130941.1">
    <property type="nucleotide sequence ID" value="NZ_MSIF01000001.1"/>
</dbReference>
<dbReference type="InterPro" id="IPR009100">
    <property type="entry name" value="AcylCoA_DH/oxidase_NM_dom_sf"/>
</dbReference>
<keyword evidence="5" id="KW-1185">Reference proteome</keyword>
<dbReference type="Pfam" id="PF08028">
    <property type="entry name" value="Acyl-CoA_dh_2"/>
    <property type="match status" value="1"/>
</dbReference>
<dbReference type="Proteomes" id="UP000185696">
    <property type="component" value="Unassembled WGS sequence"/>
</dbReference>
<dbReference type="GO" id="GO:0050660">
    <property type="term" value="F:flavin adenine dinucleotide binding"/>
    <property type="evidence" value="ECO:0007669"/>
    <property type="project" value="InterPro"/>
</dbReference>
<feature type="domain" description="Acyl-CoA dehydrogenase C-terminal" evidence="3">
    <location>
        <begin position="237"/>
        <end position="361"/>
    </location>
</feature>
<protein>
    <submittedName>
        <fullName evidence="4">Acyl-CoA dehydrogenase</fullName>
    </submittedName>
</protein>